<name>A0AAV0WVE8_9HEMI</name>
<dbReference type="Gene3D" id="3.90.320.10">
    <property type="match status" value="1"/>
</dbReference>
<dbReference type="AlphaFoldDB" id="A0AAV0WVE8"/>
<dbReference type="Pfam" id="PF09588">
    <property type="entry name" value="YqaJ"/>
    <property type="match status" value="1"/>
</dbReference>
<organism evidence="3 4">
    <name type="scientific">Macrosiphum euphorbiae</name>
    <name type="common">potato aphid</name>
    <dbReference type="NCBI Taxonomy" id="13131"/>
    <lineage>
        <taxon>Eukaryota</taxon>
        <taxon>Metazoa</taxon>
        <taxon>Ecdysozoa</taxon>
        <taxon>Arthropoda</taxon>
        <taxon>Hexapoda</taxon>
        <taxon>Insecta</taxon>
        <taxon>Pterygota</taxon>
        <taxon>Neoptera</taxon>
        <taxon>Paraneoptera</taxon>
        <taxon>Hemiptera</taxon>
        <taxon>Sternorrhyncha</taxon>
        <taxon>Aphidomorpha</taxon>
        <taxon>Aphidoidea</taxon>
        <taxon>Aphididae</taxon>
        <taxon>Macrosiphini</taxon>
        <taxon>Macrosiphum</taxon>
    </lineage>
</organism>
<dbReference type="GO" id="GO:0006281">
    <property type="term" value="P:DNA repair"/>
    <property type="evidence" value="ECO:0007669"/>
    <property type="project" value="UniProtKB-ARBA"/>
</dbReference>
<dbReference type="SUPFAM" id="SSF52980">
    <property type="entry name" value="Restriction endonuclease-like"/>
    <property type="match status" value="1"/>
</dbReference>
<dbReference type="InterPro" id="IPR019080">
    <property type="entry name" value="YqaJ_viral_recombinase"/>
</dbReference>
<evidence type="ECO:0000259" key="2">
    <source>
        <dbReference type="Pfam" id="PF09588"/>
    </source>
</evidence>
<dbReference type="EMBL" id="CARXXK010000002">
    <property type="protein sequence ID" value="CAI6360020.1"/>
    <property type="molecule type" value="Genomic_DNA"/>
</dbReference>
<feature type="compositionally biased region" description="Polar residues" evidence="1">
    <location>
        <begin position="115"/>
        <end position="126"/>
    </location>
</feature>
<dbReference type="Proteomes" id="UP001160148">
    <property type="component" value="Unassembled WGS sequence"/>
</dbReference>
<comment type="caution">
    <text evidence="3">The sequence shown here is derived from an EMBL/GenBank/DDBJ whole genome shotgun (WGS) entry which is preliminary data.</text>
</comment>
<gene>
    <name evidence="3" type="ORF">MEUPH1_LOCUS15365</name>
</gene>
<dbReference type="InterPro" id="IPR051703">
    <property type="entry name" value="NF-kappa-B_Signaling_Reg"/>
</dbReference>
<evidence type="ECO:0000256" key="1">
    <source>
        <dbReference type="SAM" id="MobiDB-lite"/>
    </source>
</evidence>
<feature type="domain" description="YqaJ viral recombinase" evidence="2">
    <location>
        <begin position="183"/>
        <end position="291"/>
    </location>
</feature>
<evidence type="ECO:0000313" key="4">
    <source>
        <dbReference type="Proteomes" id="UP001160148"/>
    </source>
</evidence>
<evidence type="ECO:0000313" key="3">
    <source>
        <dbReference type="EMBL" id="CAI6360020.1"/>
    </source>
</evidence>
<keyword evidence="4" id="KW-1185">Reference proteome</keyword>
<dbReference type="InterPro" id="IPR011335">
    <property type="entry name" value="Restrct_endonuc-II-like"/>
</dbReference>
<sequence length="334" mass="38778">MHGLIYSQLIGDVDSSVLKRLRIAKPYGSDIMIKKIESIRFRKNETGIISYEEKLARLKTDVINGPNHVFRDHDNCSKYFCQGKKKDEQNHVLDLKRLGLWDDICRRRRRRLFSTPTNRSTKNTSAGPDEEYGNVVNDHDPLSNLTDTEYSQLETAFLNKLKLTENEIWSLEDRTKRQHQCDEWHLERKKRLTASYFGKLCKLRESTSRVNIVNEMLFGTFKGNAATRYGIEHEMIAIEQLENKINKKIVPSGLIVDLNQPFLAASPDGLIGSDSLVEIKCPASAKDMTPEEGINRFLFEKIKRDDSFWNDKMATQLTTFYMDFLLKQLIKDEY</sequence>
<reference evidence="3 4" key="1">
    <citation type="submission" date="2023-01" db="EMBL/GenBank/DDBJ databases">
        <authorList>
            <person name="Whitehead M."/>
        </authorList>
    </citation>
    <scope>NUCLEOTIDE SEQUENCE [LARGE SCALE GENOMIC DNA]</scope>
</reference>
<dbReference type="PANTHER" id="PTHR46609">
    <property type="entry name" value="EXONUCLEASE, PHAGE-TYPE/RECB, C-TERMINAL DOMAIN-CONTAINING PROTEIN"/>
    <property type="match status" value="1"/>
</dbReference>
<feature type="region of interest" description="Disordered" evidence="1">
    <location>
        <begin position="115"/>
        <end position="135"/>
    </location>
</feature>
<accession>A0AAV0WVE8</accession>
<protein>
    <recommendedName>
        <fullName evidence="2">YqaJ viral recombinase domain-containing protein</fullName>
    </recommendedName>
</protein>
<dbReference type="InterPro" id="IPR011604">
    <property type="entry name" value="PDDEXK-like_dom_sf"/>
</dbReference>
<dbReference type="PANTHER" id="PTHR46609:SF8">
    <property type="entry name" value="YQAJ VIRAL RECOMBINASE DOMAIN-CONTAINING PROTEIN"/>
    <property type="match status" value="1"/>
</dbReference>
<dbReference type="CDD" id="cd22343">
    <property type="entry name" value="PDDEXK_lambda_exonuclease-like"/>
    <property type="match status" value="1"/>
</dbReference>
<proteinExistence type="predicted"/>